<sequence length="72" mass="7445">MAHPHRNDPCSLTDDRFGTLHVTDVSADFGSGAVEVTCPCGAWVIEDGSGTAIVRSESQVAALAFRELAGAA</sequence>
<keyword evidence="2" id="KW-1185">Reference proteome</keyword>
<organism evidence="1 2">
    <name type="scientific">Lysobacter korlensis</name>
    <dbReference type="NCBI Taxonomy" id="553636"/>
    <lineage>
        <taxon>Bacteria</taxon>
        <taxon>Pseudomonadati</taxon>
        <taxon>Pseudomonadota</taxon>
        <taxon>Gammaproteobacteria</taxon>
        <taxon>Lysobacterales</taxon>
        <taxon>Lysobacteraceae</taxon>
        <taxon>Lysobacter</taxon>
    </lineage>
</organism>
<name>A0ABV6RMW1_9GAMM</name>
<dbReference type="EMBL" id="JBHLTG010000002">
    <property type="protein sequence ID" value="MFC0678136.1"/>
    <property type="molecule type" value="Genomic_DNA"/>
</dbReference>
<evidence type="ECO:0000313" key="2">
    <source>
        <dbReference type="Proteomes" id="UP001589896"/>
    </source>
</evidence>
<gene>
    <name evidence="1" type="ORF">ACFFGH_09820</name>
</gene>
<proteinExistence type="predicted"/>
<reference evidence="1 2" key="1">
    <citation type="submission" date="2024-09" db="EMBL/GenBank/DDBJ databases">
        <authorList>
            <person name="Sun Q."/>
            <person name="Mori K."/>
        </authorList>
    </citation>
    <scope>NUCLEOTIDE SEQUENCE [LARGE SCALE GENOMIC DNA]</scope>
    <source>
        <strain evidence="1 2">KCTC 23076</strain>
    </source>
</reference>
<comment type="caution">
    <text evidence="1">The sequence shown here is derived from an EMBL/GenBank/DDBJ whole genome shotgun (WGS) entry which is preliminary data.</text>
</comment>
<dbReference type="Proteomes" id="UP001589896">
    <property type="component" value="Unassembled WGS sequence"/>
</dbReference>
<accession>A0ABV6RMW1</accession>
<dbReference type="RefSeq" id="WP_386667721.1">
    <property type="nucleotide sequence ID" value="NZ_JBHLTG010000002.1"/>
</dbReference>
<protein>
    <submittedName>
        <fullName evidence="1">Uncharacterized protein</fullName>
    </submittedName>
</protein>
<evidence type="ECO:0000313" key="1">
    <source>
        <dbReference type="EMBL" id="MFC0678136.1"/>
    </source>
</evidence>